<dbReference type="AlphaFoldDB" id="A0A432ZKL6"/>
<dbReference type="Gene3D" id="1.20.950.20">
    <property type="entry name" value="Transmembrane di-heme cytochromes, Chain C"/>
    <property type="match status" value="1"/>
</dbReference>
<feature type="transmembrane region" description="Helical" evidence="6">
    <location>
        <begin position="92"/>
        <end position="114"/>
    </location>
</feature>
<dbReference type="PANTHER" id="PTHR30485:SF2">
    <property type="entry name" value="BLL0597 PROTEIN"/>
    <property type="match status" value="1"/>
</dbReference>
<name>A0A432ZKL6_9GAMM</name>
<evidence type="ECO:0000256" key="3">
    <source>
        <dbReference type="ARBA" id="ARBA00022692"/>
    </source>
</evidence>
<dbReference type="GO" id="GO:0009055">
    <property type="term" value="F:electron transfer activity"/>
    <property type="evidence" value="ECO:0007669"/>
    <property type="project" value="InterPro"/>
</dbReference>
<reference evidence="8 9" key="1">
    <citation type="journal article" date="2011" name="Front. Microbiol.">
        <title>Genomic signatures of strain selection and enhancement in Bacillus atrophaeus var. globigii, a historical biowarfare simulant.</title>
        <authorList>
            <person name="Gibbons H.S."/>
            <person name="Broomall S.M."/>
            <person name="McNew L.A."/>
            <person name="Daligault H."/>
            <person name="Chapman C."/>
            <person name="Bruce D."/>
            <person name="Karavis M."/>
            <person name="Krepps M."/>
            <person name="McGregor P.A."/>
            <person name="Hong C."/>
            <person name="Park K.H."/>
            <person name="Akmal A."/>
            <person name="Feldman A."/>
            <person name="Lin J.S."/>
            <person name="Chang W.E."/>
            <person name="Higgs B.W."/>
            <person name="Demirev P."/>
            <person name="Lindquist J."/>
            <person name="Liem A."/>
            <person name="Fochler E."/>
            <person name="Read T.D."/>
            <person name="Tapia R."/>
            <person name="Johnson S."/>
            <person name="Bishop-Lilly K.A."/>
            <person name="Detter C."/>
            <person name="Han C."/>
            <person name="Sozhamannan S."/>
            <person name="Rosenzweig C.N."/>
            <person name="Skowronski E.W."/>
        </authorList>
    </citation>
    <scope>NUCLEOTIDE SEQUENCE [LARGE SCALE GENOMIC DNA]</scope>
    <source>
        <strain evidence="8 9">PIT1</strain>
    </source>
</reference>
<comment type="caution">
    <text evidence="8">The sequence shown here is derived from an EMBL/GenBank/DDBJ whole genome shotgun (WGS) entry which is preliminary data.</text>
</comment>
<keyword evidence="2" id="KW-1003">Cell membrane</keyword>
<feature type="transmembrane region" description="Helical" evidence="6">
    <location>
        <begin position="36"/>
        <end position="57"/>
    </location>
</feature>
<dbReference type="SUPFAM" id="SSF81342">
    <property type="entry name" value="Transmembrane di-heme cytochromes"/>
    <property type="match status" value="1"/>
</dbReference>
<dbReference type="GO" id="GO:0020037">
    <property type="term" value="F:heme binding"/>
    <property type="evidence" value="ECO:0007669"/>
    <property type="project" value="TreeGrafter"/>
</dbReference>
<sequence>MNASSSVWDPLVRIIHWALVLAFTLNYFILEPGNDSHQIIGYCAVALVLTRVVWGVIGSTNARFSSFVRGPGAVIAHLREFKQPPESGHNPAAGWMILLLLILVASLGVTGFLMQEVDYFWGNQTLEVIHSWMADTLFVAVLIHIAAAVIFSIIWRRNLIRSMVTGKYGK</sequence>
<feature type="domain" description="Cytochrome b561 bacterial/Ni-hydrogenase" evidence="7">
    <location>
        <begin position="7"/>
        <end position="166"/>
    </location>
</feature>
<gene>
    <name evidence="8" type="ORF">CWI83_04945</name>
</gene>
<dbReference type="InterPro" id="IPR016174">
    <property type="entry name" value="Di-haem_cyt_TM"/>
</dbReference>
<dbReference type="EMBL" id="PIQG01000002">
    <property type="protein sequence ID" value="RUO78380.1"/>
    <property type="molecule type" value="Genomic_DNA"/>
</dbReference>
<feature type="transmembrane region" description="Helical" evidence="6">
    <location>
        <begin position="134"/>
        <end position="155"/>
    </location>
</feature>
<keyword evidence="5 6" id="KW-0472">Membrane</keyword>
<proteinExistence type="predicted"/>
<dbReference type="PANTHER" id="PTHR30485">
    <property type="entry name" value="NI/FE-HYDROGENASE 1 B-TYPE CYTOCHROME SUBUNIT"/>
    <property type="match status" value="1"/>
</dbReference>
<feature type="transmembrane region" description="Helical" evidence="6">
    <location>
        <begin position="12"/>
        <end position="30"/>
    </location>
</feature>
<dbReference type="Proteomes" id="UP000288279">
    <property type="component" value="Unassembled WGS sequence"/>
</dbReference>
<evidence type="ECO:0000259" key="7">
    <source>
        <dbReference type="Pfam" id="PF01292"/>
    </source>
</evidence>
<dbReference type="OrthoDB" id="196472at2"/>
<evidence type="ECO:0000313" key="8">
    <source>
        <dbReference type="EMBL" id="RUO78380.1"/>
    </source>
</evidence>
<organism evidence="8 9">
    <name type="scientific">Pseudidiomarina taiwanensis</name>
    <dbReference type="NCBI Taxonomy" id="337250"/>
    <lineage>
        <taxon>Bacteria</taxon>
        <taxon>Pseudomonadati</taxon>
        <taxon>Pseudomonadota</taxon>
        <taxon>Gammaproteobacteria</taxon>
        <taxon>Alteromonadales</taxon>
        <taxon>Idiomarinaceae</taxon>
        <taxon>Pseudidiomarina</taxon>
    </lineage>
</organism>
<evidence type="ECO:0000256" key="4">
    <source>
        <dbReference type="ARBA" id="ARBA00022989"/>
    </source>
</evidence>
<dbReference type="InterPro" id="IPR011577">
    <property type="entry name" value="Cyt_b561_bac/Ni-Hgenase"/>
</dbReference>
<keyword evidence="3 6" id="KW-0812">Transmembrane</keyword>
<dbReference type="GO" id="GO:0022904">
    <property type="term" value="P:respiratory electron transport chain"/>
    <property type="evidence" value="ECO:0007669"/>
    <property type="project" value="InterPro"/>
</dbReference>
<evidence type="ECO:0000256" key="5">
    <source>
        <dbReference type="ARBA" id="ARBA00023136"/>
    </source>
</evidence>
<evidence type="ECO:0000313" key="9">
    <source>
        <dbReference type="Proteomes" id="UP000288279"/>
    </source>
</evidence>
<dbReference type="RefSeq" id="WP_126826563.1">
    <property type="nucleotide sequence ID" value="NZ_PIQG01000002.1"/>
</dbReference>
<evidence type="ECO:0000256" key="1">
    <source>
        <dbReference type="ARBA" id="ARBA00004651"/>
    </source>
</evidence>
<accession>A0A432ZKL6</accession>
<comment type="subcellular location">
    <subcellularLocation>
        <location evidence="1">Cell membrane</location>
        <topology evidence="1">Multi-pass membrane protein</topology>
    </subcellularLocation>
</comment>
<protein>
    <submittedName>
        <fullName evidence="8">Cytochrome B</fullName>
    </submittedName>
</protein>
<dbReference type="GO" id="GO:0005886">
    <property type="term" value="C:plasma membrane"/>
    <property type="evidence" value="ECO:0007669"/>
    <property type="project" value="UniProtKB-SubCell"/>
</dbReference>
<keyword evidence="4 6" id="KW-1133">Transmembrane helix</keyword>
<evidence type="ECO:0000256" key="2">
    <source>
        <dbReference type="ARBA" id="ARBA00022475"/>
    </source>
</evidence>
<keyword evidence="9" id="KW-1185">Reference proteome</keyword>
<evidence type="ECO:0000256" key="6">
    <source>
        <dbReference type="SAM" id="Phobius"/>
    </source>
</evidence>
<dbReference type="InterPro" id="IPR051542">
    <property type="entry name" value="Hydrogenase_cytochrome"/>
</dbReference>
<dbReference type="Pfam" id="PF01292">
    <property type="entry name" value="Ni_hydr_CYTB"/>
    <property type="match status" value="1"/>
</dbReference>